<feature type="compositionally biased region" description="Basic and acidic residues" evidence="1">
    <location>
        <begin position="84"/>
        <end position="94"/>
    </location>
</feature>
<feature type="compositionally biased region" description="Low complexity" evidence="1">
    <location>
        <begin position="151"/>
        <end position="174"/>
    </location>
</feature>
<feature type="compositionally biased region" description="Basic residues" evidence="1">
    <location>
        <begin position="95"/>
        <end position="108"/>
    </location>
</feature>
<evidence type="ECO:0000313" key="2">
    <source>
        <dbReference type="EMBL" id="EJK77902.1"/>
    </source>
</evidence>
<feature type="region of interest" description="Disordered" evidence="1">
    <location>
        <begin position="281"/>
        <end position="311"/>
    </location>
</feature>
<proteinExistence type="predicted"/>
<name>K0TRJ4_THAOC</name>
<keyword evidence="3" id="KW-1185">Reference proteome</keyword>
<gene>
    <name evidence="2" type="ORF">THAOC_00234</name>
</gene>
<reference evidence="2 3" key="1">
    <citation type="journal article" date="2012" name="Genome Biol.">
        <title>Genome and low-iron response of an oceanic diatom adapted to chronic iron limitation.</title>
        <authorList>
            <person name="Lommer M."/>
            <person name="Specht M."/>
            <person name="Roy A.S."/>
            <person name="Kraemer L."/>
            <person name="Andreson R."/>
            <person name="Gutowska M.A."/>
            <person name="Wolf J."/>
            <person name="Bergner S.V."/>
            <person name="Schilhabel M.B."/>
            <person name="Klostermeier U.C."/>
            <person name="Beiko R.G."/>
            <person name="Rosenstiel P."/>
            <person name="Hippler M."/>
            <person name="Laroche J."/>
        </authorList>
    </citation>
    <scope>NUCLEOTIDE SEQUENCE [LARGE SCALE GENOMIC DNA]</scope>
    <source>
        <strain evidence="2 3">CCMP1005</strain>
    </source>
</reference>
<dbReference type="Proteomes" id="UP000266841">
    <property type="component" value="Unassembled WGS sequence"/>
</dbReference>
<feature type="region of interest" description="Disordered" evidence="1">
    <location>
        <begin position="323"/>
        <end position="344"/>
    </location>
</feature>
<accession>K0TRJ4</accession>
<feature type="compositionally biased region" description="Basic residues" evidence="1">
    <location>
        <begin position="215"/>
        <end position="230"/>
    </location>
</feature>
<feature type="region of interest" description="Disordered" evidence="1">
    <location>
        <begin position="390"/>
        <end position="426"/>
    </location>
</feature>
<feature type="compositionally biased region" description="Basic and acidic residues" evidence="1">
    <location>
        <begin position="410"/>
        <end position="419"/>
    </location>
</feature>
<organism evidence="2 3">
    <name type="scientific">Thalassiosira oceanica</name>
    <name type="common">Marine diatom</name>
    <dbReference type="NCBI Taxonomy" id="159749"/>
    <lineage>
        <taxon>Eukaryota</taxon>
        <taxon>Sar</taxon>
        <taxon>Stramenopiles</taxon>
        <taxon>Ochrophyta</taxon>
        <taxon>Bacillariophyta</taxon>
        <taxon>Coscinodiscophyceae</taxon>
        <taxon>Thalassiosirophycidae</taxon>
        <taxon>Thalassiosirales</taxon>
        <taxon>Thalassiosiraceae</taxon>
        <taxon>Thalassiosira</taxon>
    </lineage>
</organism>
<protein>
    <submittedName>
        <fullName evidence="2">Uncharacterized protein</fullName>
    </submittedName>
</protein>
<comment type="caution">
    <text evidence="2">The sequence shown here is derived from an EMBL/GenBank/DDBJ whole genome shotgun (WGS) entry which is preliminary data.</text>
</comment>
<feature type="compositionally biased region" description="Basic residues" evidence="1">
    <location>
        <begin position="115"/>
        <end position="130"/>
    </location>
</feature>
<evidence type="ECO:0000256" key="1">
    <source>
        <dbReference type="SAM" id="MobiDB-lite"/>
    </source>
</evidence>
<sequence>TAHRLGQPALRPPLPVPGRRERPHGLDGAGAREAGPGDVEPAQPPHDVLRDTPQSAVSDAVEPRVHTGAPPLPRPDPLGAHAVPLRDREAPPRRDHGRPRRGVHRGRKSPTPPRTGRRARLLRRRPRKRITASSGPRSATAPGPVCGGRTGTRSTRPATRPTAAGRGRFPSPCRRSPPGPSPRPGSAGHGAAQHREEVVGQKRQPAAARGGGGVRHPRPARVRRPRRAKIVHSPPQLPSPCGSSGFGSAAQFLNVEAPSRPHFQTVDCRIRLKLMTSCRERPHRPNSILSGVLRPPRRAHSTGSIRSAPATSFRRYSRKFASVVNSRRTSHPPSRPEQSLPASRATCVGRTRPGCRICTKSSFPRSSRRALQVPFGSTIGGRTCSALIGRRQTRSPRGGAPLRRKTLGVDLRRTKDRRGVARGARS</sequence>
<dbReference type="AlphaFoldDB" id="K0TRJ4"/>
<feature type="non-terminal residue" evidence="2">
    <location>
        <position position="1"/>
    </location>
</feature>
<evidence type="ECO:0000313" key="3">
    <source>
        <dbReference type="Proteomes" id="UP000266841"/>
    </source>
</evidence>
<feature type="region of interest" description="Disordered" evidence="1">
    <location>
        <begin position="1"/>
        <end position="242"/>
    </location>
</feature>
<dbReference type="EMBL" id="AGNL01000266">
    <property type="protein sequence ID" value="EJK77902.1"/>
    <property type="molecule type" value="Genomic_DNA"/>
</dbReference>